<evidence type="ECO:0000313" key="2">
    <source>
        <dbReference type="Proteomes" id="UP000275348"/>
    </source>
</evidence>
<dbReference type="OrthoDB" id="698224at2"/>
<reference evidence="1 2" key="1">
    <citation type="submission" date="2018-10" db="EMBL/GenBank/DDBJ databases">
        <authorList>
            <person name="Chen X."/>
        </authorList>
    </citation>
    <scope>NUCLEOTIDE SEQUENCE [LARGE SCALE GENOMIC DNA]</scope>
    <source>
        <strain evidence="1 2">YIM 102668</strain>
    </source>
</reference>
<organism evidence="1 2">
    <name type="scientific">Faecalibacter macacae</name>
    <dbReference type="NCBI Taxonomy" id="1859289"/>
    <lineage>
        <taxon>Bacteria</taxon>
        <taxon>Pseudomonadati</taxon>
        <taxon>Bacteroidota</taxon>
        <taxon>Flavobacteriia</taxon>
        <taxon>Flavobacteriales</taxon>
        <taxon>Weeksellaceae</taxon>
        <taxon>Faecalibacter</taxon>
    </lineage>
</organism>
<gene>
    <name evidence="1" type="ORF">EAH69_10630</name>
</gene>
<protein>
    <submittedName>
        <fullName evidence="1">Uncharacterized protein</fullName>
    </submittedName>
</protein>
<evidence type="ECO:0000313" key="1">
    <source>
        <dbReference type="EMBL" id="RLZ08045.1"/>
    </source>
</evidence>
<sequence length="401" mass="47905">MCVKYDTFYFKDAKSFLIDQSEEEILKFIELYKSEASAWDISSQYYPIFINSSIYSHIPYQCTTSKCEYCNAYIFKKIPRKNNRKMELFYCINCNHTNDKNCKCSRCVEKRNQDVLLNKLAFIEKWNKYYEQNYSGSYDINSLSVLDLVYLQLIIRLYAVNDEYLSFYKKSKLEKNVYPSGNLNIEGDLKEKILAFIARKIIIPVKNIKPNTETFEDFKKGLETMNFELTDWNLNIRIPDANEISSLKNLSFYLNQKKYTSLECDFLWKEVYDYLIKSYIKSLSEMYLDDKIFDFTIDLFIDDLRDDFSISKTLNICYYSINSTHFNMNKYKYSDPKKINTHFRNRVVEAIEKNKNQIHLMKDFNLPSILKPLLIHQFILGEVLKIKEEITYSKLNFKDSF</sequence>
<comment type="caution">
    <text evidence="1">The sequence shown here is derived from an EMBL/GenBank/DDBJ whole genome shotgun (WGS) entry which is preliminary data.</text>
</comment>
<keyword evidence="2" id="KW-1185">Reference proteome</keyword>
<dbReference type="AlphaFoldDB" id="A0A3L9M4W1"/>
<proteinExistence type="predicted"/>
<dbReference type="EMBL" id="RDOJ01000015">
    <property type="protein sequence ID" value="RLZ08045.1"/>
    <property type="molecule type" value="Genomic_DNA"/>
</dbReference>
<name>A0A3L9M4W1_9FLAO</name>
<dbReference type="Proteomes" id="UP000275348">
    <property type="component" value="Unassembled WGS sequence"/>
</dbReference>
<dbReference type="RefSeq" id="WP_121935187.1">
    <property type="nucleotide sequence ID" value="NZ_RDOJ01000015.1"/>
</dbReference>
<accession>A0A3L9M4W1</accession>